<evidence type="ECO:0000313" key="10">
    <source>
        <dbReference type="EMBL" id="MEQ2444380.1"/>
    </source>
</evidence>
<evidence type="ECO:0000256" key="2">
    <source>
        <dbReference type="ARBA" id="ARBA00022763"/>
    </source>
</evidence>
<accession>A0ABV1EAP5</accession>
<keyword evidence="5" id="KW-0234">DNA repair</keyword>
<dbReference type="Pfam" id="PF00717">
    <property type="entry name" value="Peptidase_S24"/>
    <property type="match status" value="1"/>
</dbReference>
<keyword evidence="3 7" id="KW-0378">Hydrolase</keyword>
<dbReference type="PRINTS" id="PR00726">
    <property type="entry name" value="LEXASERPTASE"/>
</dbReference>
<keyword evidence="4 7" id="KW-0068">Autocatalytic cleavage</keyword>
<dbReference type="Proteomes" id="UP001464378">
    <property type="component" value="Unassembled WGS sequence"/>
</dbReference>
<keyword evidence="11" id="KW-1185">Reference proteome</keyword>
<comment type="similarity">
    <text evidence="1 7">Belongs to the peptidase S24 family.</text>
</comment>
<dbReference type="Gene3D" id="2.10.109.10">
    <property type="entry name" value="Umud Fragment, subunit A"/>
    <property type="match status" value="1"/>
</dbReference>
<evidence type="ECO:0000313" key="11">
    <source>
        <dbReference type="Proteomes" id="UP001464378"/>
    </source>
</evidence>
<dbReference type="SUPFAM" id="SSF46785">
    <property type="entry name" value="Winged helix' DNA-binding domain"/>
    <property type="match status" value="1"/>
</dbReference>
<gene>
    <name evidence="10" type="ORF">WMO64_13010</name>
</gene>
<evidence type="ECO:0000256" key="5">
    <source>
        <dbReference type="ARBA" id="ARBA00023204"/>
    </source>
</evidence>
<evidence type="ECO:0000259" key="8">
    <source>
        <dbReference type="Pfam" id="PF00717"/>
    </source>
</evidence>
<evidence type="ECO:0000256" key="1">
    <source>
        <dbReference type="ARBA" id="ARBA00007484"/>
    </source>
</evidence>
<evidence type="ECO:0000256" key="7">
    <source>
        <dbReference type="RuleBase" id="RU003991"/>
    </source>
</evidence>
<dbReference type="InterPro" id="IPR005471">
    <property type="entry name" value="Tscrpt_reg_IclR_N"/>
</dbReference>
<dbReference type="Pfam" id="PF09339">
    <property type="entry name" value="HTH_IclR"/>
    <property type="match status" value="1"/>
</dbReference>
<evidence type="ECO:0000259" key="9">
    <source>
        <dbReference type="Pfam" id="PF09339"/>
    </source>
</evidence>
<comment type="caution">
    <text evidence="10">The sequence shown here is derived from an EMBL/GenBank/DDBJ whole genome shotgun (WGS) entry which is preliminary data.</text>
</comment>
<evidence type="ECO:0000256" key="3">
    <source>
        <dbReference type="ARBA" id="ARBA00022801"/>
    </source>
</evidence>
<dbReference type="Gene3D" id="1.10.10.10">
    <property type="entry name" value="Winged helix-like DNA-binding domain superfamily/Winged helix DNA-binding domain"/>
    <property type="match status" value="1"/>
</dbReference>
<dbReference type="CDD" id="cd06529">
    <property type="entry name" value="S24_LexA-like"/>
    <property type="match status" value="1"/>
</dbReference>
<dbReference type="InterPro" id="IPR036286">
    <property type="entry name" value="LexA/Signal_pep-like_sf"/>
</dbReference>
<feature type="domain" description="Peptidase S24/S26A/S26B/S26C" evidence="8">
    <location>
        <begin position="98"/>
        <end position="215"/>
    </location>
</feature>
<organism evidence="10 11">
    <name type="scientific">Pseudoflavonifractor intestinihominis</name>
    <dbReference type="NCBI Taxonomy" id="3133171"/>
    <lineage>
        <taxon>Bacteria</taxon>
        <taxon>Bacillati</taxon>
        <taxon>Bacillota</taxon>
        <taxon>Clostridia</taxon>
        <taxon>Eubacteriales</taxon>
        <taxon>Oscillospiraceae</taxon>
        <taxon>Pseudoflavonifractor</taxon>
    </lineage>
</organism>
<reference evidence="10 11" key="1">
    <citation type="submission" date="2024-03" db="EMBL/GenBank/DDBJ databases">
        <title>Human intestinal bacterial collection.</title>
        <authorList>
            <person name="Pauvert C."/>
            <person name="Hitch T.C.A."/>
            <person name="Clavel T."/>
        </authorList>
    </citation>
    <scope>NUCLEOTIDE SEQUENCE [LARGE SCALE GENOMIC DNA]</scope>
    <source>
        <strain evidence="10 11">CLA-AP-H29</strain>
    </source>
</reference>
<evidence type="ECO:0000256" key="6">
    <source>
        <dbReference type="ARBA" id="ARBA00023236"/>
    </source>
</evidence>
<dbReference type="InterPro" id="IPR006197">
    <property type="entry name" value="Peptidase_S24_LexA"/>
</dbReference>
<dbReference type="RefSeq" id="WP_349232239.1">
    <property type="nucleotide sequence ID" value="NZ_JBBMFK010000024.1"/>
</dbReference>
<keyword evidence="2" id="KW-0227">DNA damage</keyword>
<dbReference type="PANTHER" id="PTHR33516">
    <property type="entry name" value="LEXA REPRESSOR"/>
    <property type="match status" value="1"/>
</dbReference>
<dbReference type="InterPro" id="IPR036390">
    <property type="entry name" value="WH_DNA-bd_sf"/>
</dbReference>
<dbReference type="PANTHER" id="PTHR33516:SF2">
    <property type="entry name" value="LEXA REPRESSOR-RELATED"/>
    <property type="match status" value="1"/>
</dbReference>
<protein>
    <submittedName>
        <fullName evidence="10">S24 family peptidase</fullName>
    </submittedName>
</protein>
<keyword evidence="6" id="KW-0742">SOS response</keyword>
<dbReference type="InterPro" id="IPR015927">
    <property type="entry name" value="Peptidase_S24_S26A/B/C"/>
</dbReference>
<dbReference type="InterPro" id="IPR039418">
    <property type="entry name" value="LexA-like"/>
</dbReference>
<feature type="domain" description="HTH iclR-type" evidence="9">
    <location>
        <begin position="44"/>
        <end position="77"/>
    </location>
</feature>
<proteinExistence type="inferred from homology"/>
<dbReference type="EMBL" id="JBBMFK010000024">
    <property type="protein sequence ID" value="MEQ2444380.1"/>
    <property type="molecule type" value="Genomic_DNA"/>
</dbReference>
<dbReference type="SUPFAM" id="SSF51306">
    <property type="entry name" value="LexA/Signal peptidase"/>
    <property type="match status" value="1"/>
</dbReference>
<name>A0ABV1EAP5_9FIRM</name>
<sequence length="223" mass="24566">MSLTEQVVPLLMKGINAMRVMSTEVMDRIIFYVDQYFCDKHTTPSAGEIAQGVGIPRTTAYRYLVEMDARGMIEYDGKSRTIRTPMIKKFAPDSAPCPLLGSIPCGSAQTEEENVQKYISLPISLFGKGKFYILEASGDSMVDAGINDGDLVVVRTDCTAEAGDIVVALTEDNESTLKVFGGIDMDTKKAVLEYRNQSKYPDKKILVRQLIIQGVAKHVIKAL</sequence>
<dbReference type="InterPro" id="IPR050077">
    <property type="entry name" value="LexA_repressor"/>
</dbReference>
<evidence type="ECO:0000256" key="4">
    <source>
        <dbReference type="ARBA" id="ARBA00022813"/>
    </source>
</evidence>
<dbReference type="InterPro" id="IPR036388">
    <property type="entry name" value="WH-like_DNA-bd_sf"/>
</dbReference>